<evidence type="ECO:0000259" key="1">
    <source>
        <dbReference type="PROSITE" id="PS51702"/>
    </source>
</evidence>
<accession>A0A658Z0T1</accession>
<proteinExistence type="predicted"/>
<dbReference type="AlphaFoldDB" id="A0A658Z0T1"/>
<evidence type="ECO:0000313" key="3">
    <source>
        <dbReference type="Proteomes" id="UP000260191"/>
    </source>
</evidence>
<dbReference type="InterPro" id="IPR009061">
    <property type="entry name" value="DNA-bd_dom_put_sf"/>
</dbReference>
<dbReference type="Gene3D" id="1.10.10.60">
    <property type="entry name" value="Homeodomain-like"/>
    <property type="match status" value="1"/>
</dbReference>
<dbReference type="GO" id="GO:0003677">
    <property type="term" value="F:DNA binding"/>
    <property type="evidence" value="ECO:0007669"/>
    <property type="project" value="InterPro"/>
</dbReference>
<organism evidence="2 3">
    <name type="scientific">Shigella flexneri</name>
    <dbReference type="NCBI Taxonomy" id="623"/>
    <lineage>
        <taxon>Bacteria</taxon>
        <taxon>Pseudomonadati</taxon>
        <taxon>Pseudomonadota</taxon>
        <taxon>Gammaproteobacteria</taxon>
        <taxon>Enterobacterales</taxon>
        <taxon>Enterobacteriaceae</taxon>
        <taxon>Shigella</taxon>
    </lineage>
</organism>
<dbReference type="PROSITE" id="PS51702">
    <property type="entry name" value="HTH_MU"/>
    <property type="match status" value="1"/>
</dbReference>
<dbReference type="SUPFAM" id="SSF46955">
    <property type="entry name" value="Putative DNA-binding domain"/>
    <property type="match status" value="1"/>
</dbReference>
<sequence length="143" mass="16442">MLTHWVTAQECVGMSCFPKHEVSIRRNLEKLAANHPELRRKRTGSKVLEFHISVLPAAARVELLLKSEQIETSQGYFEIARPTLEAHDYDREALWSKWDKASDSQRRLAEKWLPAVQTADEMLQPLLVRLSCYLSTGRLKVNA</sequence>
<dbReference type="SUPFAM" id="SSF46689">
    <property type="entry name" value="Homeodomain-like"/>
    <property type="match status" value="1"/>
</dbReference>
<dbReference type="RefSeq" id="WP_071993814.1">
    <property type="nucleotide sequence ID" value="NZ_CABWBZ010000079.1"/>
</dbReference>
<dbReference type="InterPro" id="IPR036388">
    <property type="entry name" value="WH-like_DNA-bd_sf"/>
</dbReference>
<dbReference type="Gene3D" id="1.10.10.10">
    <property type="entry name" value="Winged helix-like DNA-binding domain superfamily/Winged helix DNA-binding domain"/>
    <property type="match status" value="1"/>
</dbReference>
<name>A0A658Z0T1_SHIFL</name>
<feature type="domain" description="HTH Mu-type" evidence="1">
    <location>
        <begin position="2"/>
        <end position="71"/>
    </location>
</feature>
<dbReference type="InterPro" id="IPR009057">
    <property type="entry name" value="Homeodomain-like_sf"/>
</dbReference>
<dbReference type="Proteomes" id="UP000260191">
    <property type="component" value="Unassembled WGS sequence"/>
</dbReference>
<evidence type="ECO:0000313" key="2">
    <source>
        <dbReference type="EMBL" id="SVH89310.1"/>
    </source>
</evidence>
<gene>
    <name evidence="2" type="ORF">SAMEA3710514_03279</name>
</gene>
<protein>
    <submittedName>
        <fullName evidence="2">Putative transposase</fullName>
    </submittedName>
</protein>
<dbReference type="Pfam" id="PF02316">
    <property type="entry name" value="HTH_Tnp_Mu_1"/>
    <property type="match status" value="1"/>
</dbReference>
<dbReference type="EMBL" id="UIPR01000056">
    <property type="protein sequence ID" value="SVH89310.1"/>
    <property type="molecule type" value="Genomic_DNA"/>
</dbReference>
<reference evidence="2 3" key="1">
    <citation type="submission" date="2018-06" db="EMBL/GenBank/DDBJ databases">
        <authorList>
            <consortium name="Pathogen Informatics"/>
            <person name="Doyle S."/>
        </authorList>
    </citation>
    <scope>NUCLEOTIDE SEQUENCE [LARGE SCALE GENOMIC DNA]</scope>
    <source>
        <strain evidence="2 3">4028STDY6275000</strain>
    </source>
</reference>
<dbReference type="InterPro" id="IPR003314">
    <property type="entry name" value="Mu-type_HTH"/>
</dbReference>